<dbReference type="InterPro" id="IPR027417">
    <property type="entry name" value="P-loop_NTPase"/>
</dbReference>
<protein>
    <recommendedName>
        <fullName evidence="2">Bacterial type II secretion system protein E domain-containing protein</fullName>
    </recommendedName>
</protein>
<dbReference type="PANTHER" id="PTHR30486">
    <property type="entry name" value="TWITCHING MOTILITY PROTEIN PILT"/>
    <property type="match status" value="1"/>
</dbReference>
<dbReference type="EMBL" id="BRPJ01000074">
    <property type="protein sequence ID" value="GLB31523.1"/>
    <property type="molecule type" value="Genomic_DNA"/>
</dbReference>
<dbReference type="RefSeq" id="WP_346065810.1">
    <property type="nucleotide sequence ID" value="NZ_BRPJ01000074.1"/>
</dbReference>
<gene>
    <name evidence="3" type="ORF">LAD12857_34460</name>
</gene>
<evidence type="ECO:0000256" key="1">
    <source>
        <dbReference type="ARBA" id="ARBA00006611"/>
    </source>
</evidence>
<evidence type="ECO:0000313" key="4">
    <source>
        <dbReference type="Proteomes" id="UP001419084"/>
    </source>
</evidence>
<dbReference type="InterPro" id="IPR001482">
    <property type="entry name" value="T2SS/T4SS_dom"/>
</dbReference>
<name>A0ABQ5M988_9FIRM</name>
<evidence type="ECO:0000313" key="3">
    <source>
        <dbReference type="EMBL" id="GLB31523.1"/>
    </source>
</evidence>
<accession>A0ABQ5M988</accession>
<dbReference type="SUPFAM" id="SSF52540">
    <property type="entry name" value="P-loop containing nucleoside triphosphate hydrolases"/>
    <property type="match status" value="1"/>
</dbReference>
<dbReference type="PANTHER" id="PTHR30486:SF15">
    <property type="entry name" value="TYPE II_IV SECRETION SYSTEM ATPASE"/>
    <property type="match status" value="1"/>
</dbReference>
<comment type="caution">
    <text evidence="3">The sequence shown here is derived from an EMBL/GenBank/DDBJ whole genome shotgun (WGS) entry which is preliminary data.</text>
</comment>
<sequence length="211" mass="23792">MSLLQRLEKEKEKIVVIDEISNPVRIKKAPPTEKPDANSIIKKKMMERLVNEVDFEELESSDSNQEIEKKFSSMIEKIITEDGVPLTRNERQKLVSEIIDETIGFGPINCLINNPDVSEIMVNGPKQVYVEQKGKLVMTDITFRDDDHVMHVIEKIVAPIGRRIDESSPMVDARLPDGSRVNAIIPPLAIGGNTVTRTRIYVTITAPIQFS</sequence>
<evidence type="ECO:0000259" key="2">
    <source>
        <dbReference type="Pfam" id="PF00437"/>
    </source>
</evidence>
<keyword evidence="4" id="KW-1185">Reference proteome</keyword>
<comment type="similarity">
    <text evidence="1">Belongs to the GSP E family.</text>
</comment>
<feature type="domain" description="Bacterial type II secretion system protein E" evidence="2">
    <location>
        <begin position="104"/>
        <end position="186"/>
    </location>
</feature>
<dbReference type="Pfam" id="PF00437">
    <property type="entry name" value="T2SSE"/>
    <property type="match status" value="1"/>
</dbReference>
<organism evidence="3 4">
    <name type="scientific">Lacrimispora amygdalina</name>
    <dbReference type="NCBI Taxonomy" id="253257"/>
    <lineage>
        <taxon>Bacteria</taxon>
        <taxon>Bacillati</taxon>
        <taxon>Bacillota</taxon>
        <taxon>Clostridia</taxon>
        <taxon>Lachnospirales</taxon>
        <taxon>Lachnospiraceae</taxon>
        <taxon>Lacrimispora</taxon>
    </lineage>
</organism>
<proteinExistence type="inferred from homology"/>
<reference evidence="3 4" key="1">
    <citation type="journal article" date="2024" name="Int. J. Syst. Evol. Microbiol.">
        <title>Lacrimispora brassicae sp. nov. isolated from fermented cabbage, and proposal of Clostridium indicum Gundawar et al. 2019 and Clostridium methoxybenzovorans Mechichi et al. 1999 as heterotypic synonyms of Lacrimispora amygdalina (Parshina et al. 2003) Haas and Blanchard 2020 and Lacrimispora indolis (McClung and McCoy 1957) Haas and Blanchard 2020, respectively.</title>
        <authorList>
            <person name="Kobayashi H."/>
            <person name="Tanizawa Y."/>
            <person name="Sakamoto M."/>
            <person name="Ohkuma M."/>
            <person name="Tohno M."/>
        </authorList>
    </citation>
    <scope>NUCLEOTIDE SEQUENCE [LARGE SCALE GENOMIC DNA]</scope>
    <source>
        <strain evidence="3 4">DSM 12857</strain>
    </source>
</reference>
<dbReference type="InterPro" id="IPR050921">
    <property type="entry name" value="T4SS_GSP_E_ATPase"/>
</dbReference>
<dbReference type="Proteomes" id="UP001419084">
    <property type="component" value="Unassembled WGS sequence"/>
</dbReference>
<dbReference type="Gene3D" id="3.30.450.380">
    <property type="match status" value="1"/>
</dbReference>